<dbReference type="PANTHER" id="PTHR23040">
    <property type="match status" value="1"/>
</dbReference>
<dbReference type="SUPFAM" id="SSF48452">
    <property type="entry name" value="TPR-like"/>
    <property type="match status" value="2"/>
</dbReference>
<proteinExistence type="predicted"/>
<dbReference type="GO" id="GO:0005930">
    <property type="term" value="C:axoneme"/>
    <property type="evidence" value="ECO:0007669"/>
    <property type="project" value="UniProtKB-SubCell"/>
</dbReference>
<dbReference type="InterPro" id="IPR019734">
    <property type="entry name" value="TPR_rpt"/>
</dbReference>
<evidence type="ECO:0000256" key="3">
    <source>
        <dbReference type="ARBA" id="ARBA00034143"/>
    </source>
</evidence>
<name>A0A834XV13_APHGI</name>
<gene>
    <name evidence="4" type="ORF">HCN44_002853</name>
</gene>
<dbReference type="Proteomes" id="UP000639338">
    <property type="component" value="Unassembled WGS sequence"/>
</dbReference>
<evidence type="ECO:0000256" key="1">
    <source>
        <dbReference type="ARBA" id="ARBA00004430"/>
    </source>
</evidence>
<dbReference type="Gene3D" id="1.25.40.10">
    <property type="entry name" value="Tetratricopeptide repeat domain"/>
    <property type="match status" value="1"/>
</dbReference>
<organism evidence="4 5">
    <name type="scientific">Aphidius gifuensis</name>
    <name type="common">Parasitoid wasp</name>
    <dbReference type="NCBI Taxonomy" id="684658"/>
    <lineage>
        <taxon>Eukaryota</taxon>
        <taxon>Metazoa</taxon>
        <taxon>Ecdysozoa</taxon>
        <taxon>Arthropoda</taxon>
        <taxon>Hexapoda</taxon>
        <taxon>Insecta</taxon>
        <taxon>Pterygota</taxon>
        <taxon>Neoptera</taxon>
        <taxon>Endopterygota</taxon>
        <taxon>Hymenoptera</taxon>
        <taxon>Apocrita</taxon>
        <taxon>Ichneumonoidea</taxon>
        <taxon>Braconidae</taxon>
        <taxon>Aphidiinae</taxon>
        <taxon>Aphidius</taxon>
    </lineage>
</organism>
<evidence type="ECO:0000313" key="4">
    <source>
        <dbReference type="EMBL" id="KAF7991291.1"/>
    </source>
</evidence>
<dbReference type="OrthoDB" id="10268002at2759"/>
<dbReference type="InterPro" id="IPR011990">
    <property type="entry name" value="TPR-like_helical_dom_sf"/>
</dbReference>
<comment type="subcellular location">
    <subcellularLocation>
        <location evidence="1">Cytoplasm</location>
        <location evidence="1">Cytoskeleton</location>
        <location evidence="1">Cilium axoneme</location>
    </subcellularLocation>
</comment>
<dbReference type="SMART" id="SM00028">
    <property type="entry name" value="TPR"/>
    <property type="match status" value="2"/>
</dbReference>
<reference evidence="4 5" key="1">
    <citation type="submission" date="2020-08" db="EMBL/GenBank/DDBJ databases">
        <title>Aphidius gifuensis genome sequencing and assembly.</title>
        <authorList>
            <person name="Du Z."/>
        </authorList>
    </citation>
    <scope>NUCLEOTIDE SEQUENCE [LARGE SCALE GENOMIC DNA]</scope>
    <source>
        <strain evidence="4">YNYX2018</strain>
        <tissue evidence="4">Adults</tissue>
    </source>
</reference>
<evidence type="ECO:0000313" key="5">
    <source>
        <dbReference type="Proteomes" id="UP000639338"/>
    </source>
</evidence>
<dbReference type="AlphaFoldDB" id="A0A834XV13"/>
<protein>
    <recommendedName>
        <fullName evidence="2">Outer dynein arm-docking complex subunit 4</fullName>
    </recommendedName>
    <alternativeName>
        <fullName evidence="3">Tetratricopeptide repeat protein 25</fullName>
    </alternativeName>
</protein>
<sequence length="350" mass="40949">MLSEEPSVTLMKTMKKIEKKNSKDKRFLANEMHRQADNLNKKGDYETALILYHRASNLYPHDACHIIAARKIKTSIKNEYLKSDSNIIKYNIDNNSIKSRNLRRKKSNKLFETIQFLNINKLEYLKKIYEDKNYNECLKFGNNILLNIMNIDDIDKNKYKFIIHRYLTLSYMSIGRHDFAINQVSKLFKLSSILLNNNLQLQVIILLGKIHLTFGHLDATIRAFNKLSINIKNELTKAWLFHEIGNCYYEMGLYKKSLNMAKQCCECSADNETIKWYYHGKLLAAQSLIKLGRCSEALETLKQSTHLILSIDDNIDLHNYHLNLINILEKKINQNYIVYNNLKGITIDDA</sequence>
<dbReference type="PANTHER" id="PTHR23040:SF2">
    <property type="entry name" value="OUTER DYNEIN ARM-DOCKING COMPLEX SUBUNIT 4"/>
    <property type="match status" value="1"/>
</dbReference>
<comment type="caution">
    <text evidence="4">The sequence shown here is derived from an EMBL/GenBank/DDBJ whole genome shotgun (WGS) entry which is preliminary data.</text>
</comment>
<evidence type="ECO:0000256" key="2">
    <source>
        <dbReference type="ARBA" id="ARBA00034139"/>
    </source>
</evidence>
<accession>A0A834XV13</accession>
<dbReference type="EMBL" id="JACMRX010000004">
    <property type="protein sequence ID" value="KAF7991291.1"/>
    <property type="molecule type" value="Genomic_DNA"/>
</dbReference>
<dbReference type="InterPro" id="IPR040111">
    <property type="entry name" value="ODAD4"/>
</dbReference>
<keyword evidence="5" id="KW-1185">Reference proteome</keyword>